<gene>
    <name evidence="13" type="ORF">B7G68_02480</name>
</gene>
<dbReference type="InterPro" id="IPR012910">
    <property type="entry name" value="Plug_dom"/>
</dbReference>
<comment type="similarity">
    <text evidence="8 9">Belongs to the TonB-dependent receptor family.</text>
</comment>
<evidence type="ECO:0000256" key="9">
    <source>
        <dbReference type="RuleBase" id="RU003357"/>
    </source>
</evidence>
<dbReference type="Pfam" id="PF07715">
    <property type="entry name" value="Plug"/>
    <property type="match status" value="1"/>
</dbReference>
<comment type="subcellular location">
    <subcellularLocation>
        <location evidence="1 8">Cell outer membrane</location>
        <topology evidence="1 8">Multi-pass membrane protein</topology>
    </subcellularLocation>
</comment>
<dbReference type="Proteomes" id="UP000240527">
    <property type="component" value="Chromosome"/>
</dbReference>
<feature type="chain" id="PRO_5046294584" evidence="10">
    <location>
        <begin position="25"/>
        <end position="1018"/>
    </location>
</feature>
<evidence type="ECO:0000256" key="3">
    <source>
        <dbReference type="ARBA" id="ARBA00022452"/>
    </source>
</evidence>
<organism evidence="13 14">
    <name type="scientific">Caulobacter segnis</name>
    <dbReference type="NCBI Taxonomy" id="88688"/>
    <lineage>
        <taxon>Bacteria</taxon>
        <taxon>Pseudomonadati</taxon>
        <taxon>Pseudomonadota</taxon>
        <taxon>Alphaproteobacteria</taxon>
        <taxon>Caulobacterales</taxon>
        <taxon>Caulobacteraceae</taxon>
        <taxon>Caulobacter</taxon>
    </lineage>
</organism>
<evidence type="ECO:0000313" key="14">
    <source>
        <dbReference type="Proteomes" id="UP000240527"/>
    </source>
</evidence>
<sequence>MNINHRRLVLATTALCAASFAAHAWARQTEPTPPASAATEVEAVVVVGSQIKGAKVNAALPVTLVGEDQIRASGAVSGDDLFRTIPQMGDVNFNSQYLPGSSNSARGDVGSVNLRNLGIGNTLVLLNGRRVVTHPTSQANDNLVPVLTYNSNAIPVTGLKRMEVLRDGAAAIYGADAVAGVVNTVLRDDIDGVTASIQYGTAEGTNLQDYNFNVFGGKNFAEGRGNISAFVSYDARSHLRSKDQTYTASLDRRPLFAGTRFDGATSLDGRSTTTPWVYAQTTQSFGTVRQGTTALTSSAGYFHIQPSSFPGCQLNISGGLCIDDGALATAGVDRDLRFDSAALNTTVIPSVKRSNVFLTGHYDVTDNVTVFGELGFYHAKTNAQQAPIATLSSGVISIPASNYWNPFGPVTFANGTANPNRLPNLNAPAAGLSLTLRGYTFADLGPTEVDVTNDQYRVLGGVRGEKFGFDWESAFIYSEAKADDISDNISNTKLYAQLALSTPDAYNVFNGSNINSPSGADTTVNSQAAIDAIKVKVKRRTKSTLASWDFKVSRPDLFSLPAGDVGVASGVELRRETQLDDRDSRIDGTTTFTDPISGVVLSDLINSSINPDTKGHRTVASTYLEFAAPLVSPEMSIPLVHRLEVQLAGRYEHYSDFGSTAKPKVAAAWDLVDGVRVRGSWAQGFRAPNLEQINATVVSRSNTRTDYIFCEADLRAKRITAFSSCSRSLLTTARRAGNPDLDPEESTTLSYGLVFEPRFIPSNFGKFTFTVDYWKVKQKGLIGVFGEGNALILDYLLRQSGSSNPNVIRAAPTADDIAAFAGTGLTAAGQVLYVNDQYTNLQPQDVEGLDLGLMWRLNTDRFGDFDLSLNAAHLMKYYQSPSPGIAELLKARADGKINAGTTITGGGSLLNQNGKPEWKGSASLTWRYKQLTVGGFTQYVGGYDDTDLIDSAGVPWAVDSQLTANLYAEYDLAKAATQLRLGVRNITDKDPPLSSTGYDGTVYSPYARYWYFSIKKQF</sequence>
<dbReference type="SUPFAM" id="SSF56935">
    <property type="entry name" value="Porins"/>
    <property type="match status" value="1"/>
</dbReference>
<dbReference type="InterPro" id="IPR037066">
    <property type="entry name" value="Plug_dom_sf"/>
</dbReference>
<evidence type="ECO:0000313" key="13">
    <source>
        <dbReference type="EMBL" id="AVQ00826.1"/>
    </source>
</evidence>
<dbReference type="Gene3D" id="2.40.170.20">
    <property type="entry name" value="TonB-dependent receptor, beta-barrel domain"/>
    <property type="match status" value="1"/>
</dbReference>
<evidence type="ECO:0000256" key="10">
    <source>
        <dbReference type="SAM" id="SignalP"/>
    </source>
</evidence>
<keyword evidence="10" id="KW-0732">Signal</keyword>
<keyword evidence="4 8" id="KW-0812">Transmembrane</keyword>
<dbReference type="PANTHER" id="PTHR47234:SF2">
    <property type="entry name" value="TONB-DEPENDENT RECEPTOR"/>
    <property type="match status" value="1"/>
</dbReference>
<evidence type="ECO:0000259" key="12">
    <source>
        <dbReference type="Pfam" id="PF07715"/>
    </source>
</evidence>
<dbReference type="Gene3D" id="2.170.130.10">
    <property type="entry name" value="TonB-dependent receptor, plug domain"/>
    <property type="match status" value="1"/>
</dbReference>
<keyword evidence="3 8" id="KW-1134">Transmembrane beta strand</keyword>
<evidence type="ECO:0000256" key="6">
    <source>
        <dbReference type="ARBA" id="ARBA00023136"/>
    </source>
</evidence>
<dbReference type="InterPro" id="IPR000531">
    <property type="entry name" value="Beta-barrel_TonB"/>
</dbReference>
<dbReference type="EMBL" id="CP027850">
    <property type="protein sequence ID" value="AVQ00826.1"/>
    <property type="molecule type" value="Genomic_DNA"/>
</dbReference>
<name>A0ABN5IQ55_9CAUL</name>
<evidence type="ECO:0000256" key="1">
    <source>
        <dbReference type="ARBA" id="ARBA00004571"/>
    </source>
</evidence>
<feature type="domain" description="TonB-dependent receptor-like beta-barrel" evidence="11">
    <location>
        <begin position="448"/>
        <end position="986"/>
    </location>
</feature>
<dbReference type="InterPro" id="IPR036942">
    <property type="entry name" value="Beta-barrel_TonB_sf"/>
</dbReference>
<evidence type="ECO:0000256" key="7">
    <source>
        <dbReference type="ARBA" id="ARBA00023237"/>
    </source>
</evidence>
<keyword evidence="7 8" id="KW-0998">Cell outer membrane</keyword>
<dbReference type="InterPro" id="IPR039426">
    <property type="entry name" value="TonB-dep_rcpt-like"/>
</dbReference>
<protein>
    <submittedName>
        <fullName evidence="13">TonB-dependent receptor</fullName>
    </submittedName>
</protein>
<keyword evidence="5 9" id="KW-0798">TonB box</keyword>
<keyword evidence="13" id="KW-0675">Receptor</keyword>
<evidence type="ECO:0000256" key="5">
    <source>
        <dbReference type="ARBA" id="ARBA00023077"/>
    </source>
</evidence>
<evidence type="ECO:0000256" key="2">
    <source>
        <dbReference type="ARBA" id="ARBA00022448"/>
    </source>
</evidence>
<feature type="signal peptide" evidence="10">
    <location>
        <begin position="1"/>
        <end position="24"/>
    </location>
</feature>
<proteinExistence type="inferred from homology"/>
<dbReference type="Pfam" id="PF00593">
    <property type="entry name" value="TonB_dep_Rec_b-barrel"/>
    <property type="match status" value="1"/>
</dbReference>
<feature type="domain" description="TonB-dependent receptor plug" evidence="12">
    <location>
        <begin position="57"/>
        <end position="181"/>
    </location>
</feature>
<evidence type="ECO:0000256" key="4">
    <source>
        <dbReference type="ARBA" id="ARBA00022692"/>
    </source>
</evidence>
<evidence type="ECO:0000259" key="11">
    <source>
        <dbReference type="Pfam" id="PF00593"/>
    </source>
</evidence>
<keyword evidence="2 8" id="KW-0813">Transport</keyword>
<evidence type="ECO:0000256" key="8">
    <source>
        <dbReference type="PROSITE-ProRule" id="PRU01360"/>
    </source>
</evidence>
<accession>A0ABN5IQ55</accession>
<reference evidence="13 14" key="1">
    <citation type="journal article" date="2015" name="Biotechnol. Bioeng.">
        <title>Genome sequence and phenotypic characterization of Caulobacter segnis.</title>
        <authorList>
            <person name="Patel S."/>
            <person name="Fletcher B."/>
            <person name="Scott D.C."/>
            <person name="Ely B."/>
        </authorList>
    </citation>
    <scope>NUCLEOTIDE SEQUENCE [LARGE SCALE GENOMIC DNA]</scope>
    <source>
        <strain evidence="13 14">TK0059</strain>
    </source>
</reference>
<keyword evidence="14" id="KW-1185">Reference proteome</keyword>
<dbReference type="RefSeq" id="WP_013077667.1">
    <property type="nucleotide sequence ID" value="NZ_CP027850.1"/>
</dbReference>
<keyword evidence="6 8" id="KW-0472">Membrane</keyword>
<dbReference type="PROSITE" id="PS52016">
    <property type="entry name" value="TONB_DEPENDENT_REC_3"/>
    <property type="match status" value="1"/>
</dbReference>
<dbReference type="PANTHER" id="PTHR47234">
    <property type="match status" value="1"/>
</dbReference>